<dbReference type="AlphaFoldDB" id="A0A0W0VQK7"/>
<dbReference type="EMBL" id="LNYK01000010">
    <property type="protein sequence ID" value="KTD22357.1"/>
    <property type="molecule type" value="Genomic_DNA"/>
</dbReference>
<dbReference type="RefSeq" id="WP_058528593.1">
    <property type="nucleotide sequence ID" value="NZ_CAAAHZ010000007.1"/>
</dbReference>
<gene>
    <name evidence="3" type="ORF">Llon_0575</name>
</gene>
<sequence>MTIYRTIIQNIITEEIDKVTKTTKQLDYSLSNYALYFFGYGRDFALSETKREQLNALKSKIKEIEDNHDDYTAATNITNLIETCQKELSKKSSEKNYDEGNSGNALSTLLTMEIKLYEKLNEENLLDVPDNNEPLNLFLYHAARYFALNIARKLEAEEGLLSNPKITDNNLVRKNKETLLSERIKTCKKILEVLASGEDHKEYNTAQLEVLNLYAQYARRIDVSMLKETVQKEQNVLSVLLDGQNHKGYREAVKEIILLSIDQLIQDNKQLCEKHKKSFGSLNDYLVQAAQDIIDGKRKELSNQEKQTNITESSHSSQNLIQNEPKENNDSKNQDKKEEESSTTEVSTNLSV</sequence>
<dbReference type="OrthoDB" id="5641125at2"/>
<proteinExistence type="predicted"/>
<protein>
    <submittedName>
        <fullName evidence="3">Coiled-coil protein</fullName>
    </submittedName>
</protein>
<dbReference type="Proteomes" id="UP000054997">
    <property type="component" value="Unassembled WGS sequence"/>
</dbReference>
<reference evidence="3 4" key="1">
    <citation type="submission" date="2015-11" db="EMBL/GenBank/DDBJ databases">
        <title>Genomic analysis of 38 Legionella species identifies large and diverse effector repertoires.</title>
        <authorList>
            <person name="Burstein D."/>
            <person name="Amaro F."/>
            <person name="Zusman T."/>
            <person name="Lifshitz Z."/>
            <person name="Cohen O."/>
            <person name="Gilbert J.A."/>
            <person name="Pupko T."/>
            <person name="Shuman H.A."/>
            <person name="Segal G."/>
        </authorList>
    </citation>
    <scope>NUCLEOTIDE SEQUENCE [LARGE SCALE GENOMIC DNA]</scope>
    <source>
        <strain evidence="3 4">ATCC 49505</strain>
    </source>
</reference>
<comment type="caution">
    <text evidence="3">The sequence shown here is derived from an EMBL/GenBank/DDBJ whole genome shotgun (WGS) entry which is preliminary data.</text>
</comment>
<evidence type="ECO:0000256" key="1">
    <source>
        <dbReference type="SAM" id="Coils"/>
    </source>
</evidence>
<dbReference type="PATRIC" id="fig|45068.5.peg.621"/>
<feature type="coiled-coil region" evidence="1">
    <location>
        <begin position="47"/>
        <end position="74"/>
    </location>
</feature>
<keyword evidence="4" id="KW-1185">Reference proteome</keyword>
<accession>A0A0W0VQK7</accession>
<keyword evidence="1" id="KW-0175">Coiled coil</keyword>
<feature type="compositionally biased region" description="Basic and acidic residues" evidence="2">
    <location>
        <begin position="324"/>
        <end position="340"/>
    </location>
</feature>
<feature type="compositionally biased region" description="Polar residues" evidence="2">
    <location>
        <begin position="304"/>
        <end position="322"/>
    </location>
</feature>
<organism evidence="3 4">
    <name type="scientific">Legionella londiniensis</name>
    <dbReference type="NCBI Taxonomy" id="45068"/>
    <lineage>
        <taxon>Bacteria</taxon>
        <taxon>Pseudomonadati</taxon>
        <taxon>Pseudomonadota</taxon>
        <taxon>Gammaproteobacteria</taxon>
        <taxon>Legionellales</taxon>
        <taxon>Legionellaceae</taxon>
        <taxon>Legionella</taxon>
    </lineage>
</organism>
<evidence type="ECO:0000313" key="4">
    <source>
        <dbReference type="Proteomes" id="UP000054997"/>
    </source>
</evidence>
<feature type="compositionally biased region" description="Low complexity" evidence="2">
    <location>
        <begin position="343"/>
        <end position="352"/>
    </location>
</feature>
<feature type="region of interest" description="Disordered" evidence="2">
    <location>
        <begin position="301"/>
        <end position="352"/>
    </location>
</feature>
<evidence type="ECO:0000256" key="2">
    <source>
        <dbReference type="SAM" id="MobiDB-lite"/>
    </source>
</evidence>
<name>A0A0W0VQK7_9GAMM</name>
<evidence type="ECO:0000313" key="3">
    <source>
        <dbReference type="EMBL" id="KTD22357.1"/>
    </source>
</evidence>